<protein>
    <recommendedName>
        <fullName evidence="3">DUF4902 domain-containing protein</fullName>
    </recommendedName>
</protein>
<evidence type="ECO:0000313" key="2">
    <source>
        <dbReference type="Proteomes" id="UP001165439"/>
    </source>
</evidence>
<name>A0AAW7HKK4_9PSED</name>
<reference evidence="1" key="1">
    <citation type="submission" date="2023-06" db="EMBL/GenBank/DDBJ databases">
        <title>MBL-encoding genomic islands in Pseudomonas spp. in Poland.</title>
        <authorList>
            <person name="Urbanowicz P."/>
            <person name="Izdebski R."/>
            <person name="Biedrzycka M."/>
            <person name="Gniadkowski M."/>
        </authorList>
    </citation>
    <scope>NUCLEOTIDE SEQUENCE</scope>
    <source>
        <strain evidence="1">NMI5768_13</strain>
    </source>
</reference>
<dbReference type="AlphaFoldDB" id="A0AAW7HKK4"/>
<dbReference type="Proteomes" id="UP001165439">
    <property type="component" value="Unassembled WGS sequence"/>
</dbReference>
<comment type="caution">
    <text evidence="1">The sequence shown here is derived from an EMBL/GenBank/DDBJ whole genome shotgun (WGS) entry which is preliminary data.</text>
</comment>
<gene>
    <name evidence="1" type="ORF">LU674_012955</name>
</gene>
<evidence type="ECO:0008006" key="3">
    <source>
        <dbReference type="Google" id="ProtNLM"/>
    </source>
</evidence>
<proteinExistence type="predicted"/>
<organism evidence="1 2">
    <name type="scientific">Pseudomonas alloputida</name>
    <dbReference type="NCBI Taxonomy" id="1940621"/>
    <lineage>
        <taxon>Bacteria</taxon>
        <taxon>Pseudomonadati</taxon>
        <taxon>Pseudomonadota</taxon>
        <taxon>Gammaproteobacteria</taxon>
        <taxon>Pseudomonadales</taxon>
        <taxon>Pseudomonadaceae</taxon>
        <taxon>Pseudomonas</taxon>
    </lineage>
</organism>
<evidence type="ECO:0000313" key="1">
    <source>
        <dbReference type="EMBL" id="MDM3953223.1"/>
    </source>
</evidence>
<dbReference type="EMBL" id="JAJSRF020000001">
    <property type="protein sequence ID" value="MDM3953223.1"/>
    <property type="molecule type" value="Genomic_DNA"/>
</dbReference>
<accession>A0AAW7HKK4</accession>
<sequence length="118" mass="13583">MKARIEKKLSKKVARLHPTIYRRAWVDRECSELAYEQRTCVSHVLSVGGGTDYWGDGCEAYTVWSDWRLNWAWHGPFEEYPIGHDLALFPNTEGFRATSRNLLKLAAKCELAAWAARP</sequence>